<dbReference type="Gene3D" id="3.40.190.10">
    <property type="entry name" value="Periplasmic binding protein-like II"/>
    <property type="match status" value="1"/>
</dbReference>
<dbReference type="InterPro" id="IPR005064">
    <property type="entry name" value="BUG"/>
</dbReference>
<comment type="similarity">
    <text evidence="1">Belongs to the UPF0065 (bug) family.</text>
</comment>
<protein>
    <submittedName>
        <fullName evidence="3">Tripartite tricarboxylate transporter substrate binding protein</fullName>
    </submittedName>
</protein>
<accession>A0ABU8WUG4</accession>
<dbReference type="CDD" id="cd13578">
    <property type="entry name" value="PBP2_Bug27"/>
    <property type="match status" value="1"/>
</dbReference>
<keyword evidence="4" id="KW-1185">Reference proteome</keyword>
<dbReference type="SUPFAM" id="SSF53850">
    <property type="entry name" value="Periplasmic binding protein-like II"/>
    <property type="match status" value="1"/>
</dbReference>
<evidence type="ECO:0000313" key="3">
    <source>
        <dbReference type="EMBL" id="MEJ8851161.1"/>
    </source>
</evidence>
<dbReference type="Proteomes" id="UP001385892">
    <property type="component" value="Unassembled WGS sequence"/>
</dbReference>
<dbReference type="PIRSF" id="PIRSF017082">
    <property type="entry name" value="YflP"/>
    <property type="match status" value="1"/>
</dbReference>
<reference evidence="3 4" key="1">
    <citation type="submission" date="2024-03" db="EMBL/GenBank/DDBJ databases">
        <title>Novel species of the genus Variovorax.</title>
        <authorList>
            <person name="Liu Q."/>
            <person name="Xin Y.-H."/>
        </authorList>
    </citation>
    <scope>NUCLEOTIDE SEQUENCE [LARGE SCALE GENOMIC DNA]</scope>
    <source>
        <strain evidence="3 4">KACC 18900</strain>
    </source>
</reference>
<dbReference type="PANTHER" id="PTHR42928">
    <property type="entry name" value="TRICARBOXYLATE-BINDING PROTEIN"/>
    <property type="match status" value="1"/>
</dbReference>
<evidence type="ECO:0000256" key="1">
    <source>
        <dbReference type="ARBA" id="ARBA00006987"/>
    </source>
</evidence>
<dbReference type="Pfam" id="PF03401">
    <property type="entry name" value="TctC"/>
    <property type="match status" value="1"/>
</dbReference>
<gene>
    <name evidence="3" type="ORF">WKW82_31305</name>
</gene>
<dbReference type="RefSeq" id="WP_340346695.1">
    <property type="nucleotide sequence ID" value="NZ_JBBKZT010000020.1"/>
</dbReference>
<proteinExistence type="inferred from homology"/>
<feature type="signal peptide" evidence="2">
    <location>
        <begin position="1"/>
        <end position="23"/>
    </location>
</feature>
<sequence length="324" mass="33951">MTNRRQVLSLSLLALAGVASAEAQTPPYPSRPITIVAPFPAGGGADVVARIISDRLRESLGQPVIIDNRVGAAGSIGTTMVARAPADGYTLLIASQSHTANPSLYAKLPWDPIKSFAPIVLVGVIPNVVAVSASSPYKTLADFVAYAKTKQGQVNYGSAGIGTSIHLTAEMLKQAAQINLTHIPYKSDSESYAALRAGDIAMAPLGLAFAKAHIDSGELRALAVTTPKRSRLLPNVPTAAESGFPAFDVRPWYAFLAPTGTPPAVVAKLNAAITEAMKTPAVQAKLLDLGLDLDPGTPEALTQFLQADASRWDKVIKQAGIRLE</sequence>
<dbReference type="PANTHER" id="PTHR42928:SF5">
    <property type="entry name" value="BLR1237 PROTEIN"/>
    <property type="match status" value="1"/>
</dbReference>
<evidence type="ECO:0000313" key="4">
    <source>
        <dbReference type="Proteomes" id="UP001385892"/>
    </source>
</evidence>
<dbReference type="Gene3D" id="3.40.190.150">
    <property type="entry name" value="Bordetella uptake gene, domain 1"/>
    <property type="match status" value="1"/>
</dbReference>
<name>A0ABU8WUG4_9BURK</name>
<evidence type="ECO:0000256" key="2">
    <source>
        <dbReference type="SAM" id="SignalP"/>
    </source>
</evidence>
<dbReference type="EMBL" id="JBBKZT010000020">
    <property type="protein sequence ID" value="MEJ8851161.1"/>
    <property type="molecule type" value="Genomic_DNA"/>
</dbReference>
<dbReference type="InterPro" id="IPR042100">
    <property type="entry name" value="Bug_dom1"/>
</dbReference>
<keyword evidence="2" id="KW-0732">Signal</keyword>
<organism evidence="3 4">
    <name type="scientific">Variovorax rhizosphaerae</name>
    <dbReference type="NCBI Taxonomy" id="1836200"/>
    <lineage>
        <taxon>Bacteria</taxon>
        <taxon>Pseudomonadati</taxon>
        <taxon>Pseudomonadota</taxon>
        <taxon>Betaproteobacteria</taxon>
        <taxon>Burkholderiales</taxon>
        <taxon>Comamonadaceae</taxon>
        <taxon>Variovorax</taxon>
    </lineage>
</organism>
<comment type="caution">
    <text evidence="3">The sequence shown here is derived from an EMBL/GenBank/DDBJ whole genome shotgun (WGS) entry which is preliminary data.</text>
</comment>
<feature type="chain" id="PRO_5046591839" evidence="2">
    <location>
        <begin position="24"/>
        <end position="324"/>
    </location>
</feature>